<dbReference type="InterPro" id="IPR058063">
    <property type="entry name" value="FFLEE_fam"/>
</dbReference>
<name>A0A6N7LRA2_9GAMM</name>
<protein>
    <recommendedName>
        <fullName evidence="1">DUF8198 domain-containing protein</fullName>
    </recommendedName>
</protein>
<evidence type="ECO:0000313" key="2">
    <source>
        <dbReference type="EMBL" id="MQX52753.1"/>
    </source>
</evidence>
<dbReference type="EMBL" id="WIRE01000001">
    <property type="protein sequence ID" value="MQX52753.1"/>
    <property type="molecule type" value="Genomic_DNA"/>
</dbReference>
<dbReference type="RefSeq" id="WP_153499711.1">
    <property type="nucleotide sequence ID" value="NZ_JBMZXE010000069.1"/>
</dbReference>
<organism evidence="2 3">
    <name type="scientific">Alcanivorax sediminis</name>
    <dbReference type="NCBI Taxonomy" id="2663008"/>
    <lineage>
        <taxon>Bacteria</taxon>
        <taxon>Pseudomonadati</taxon>
        <taxon>Pseudomonadota</taxon>
        <taxon>Gammaproteobacteria</taxon>
        <taxon>Oceanospirillales</taxon>
        <taxon>Alcanivoracaceae</taxon>
        <taxon>Alcanivorax</taxon>
    </lineage>
</organism>
<accession>A0A6N7LRA2</accession>
<gene>
    <name evidence="2" type="ORF">GFN93_05795</name>
</gene>
<evidence type="ECO:0000313" key="3">
    <source>
        <dbReference type="Proteomes" id="UP000469421"/>
    </source>
</evidence>
<keyword evidence="3" id="KW-1185">Reference proteome</keyword>
<dbReference type="Proteomes" id="UP000469421">
    <property type="component" value="Unassembled WGS sequence"/>
</dbReference>
<evidence type="ECO:0000259" key="1">
    <source>
        <dbReference type="Pfam" id="PF26621"/>
    </source>
</evidence>
<dbReference type="NCBIfam" id="NF047641">
    <property type="entry name" value="FFLEE_fam"/>
    <property type="match status" value="1"/>
</dbReference>
<sequence length="234" mass="27081">MTAGEQLQHYLERFFSLRQHGDDAVFLARLHRLQDWQGQRLQNTHAHLLDDPATAAGIRFLLEEVYGGRELLPVAREIRRALPKAMKLLPDKVMLTSAAALEAAILTQELDEAVTELLDDELDQPLTELIYLKGFRQDSHRNERQRQLQLVAELGHRLDRYIRSRMLLTTFRMVRKPVHAAGFSNLYDFMDRSFRVMKPVPSVGLLLEQLAATESVIMDRVYDHHPSPFENHHV</sequence>
<dbReference type="InterPro" id="IPR058511">
    <property type="entry name" value="DUF8198"/>
</dbReference>
<dbReference type="AlphaFoldDB" id="A0A6N7LRA2"/>
<dbReference type="Pfam" id="PF26621">
    <property type="entry name" value="DUF8198"/>
    <property type="match status" value="1"/>
</dbReference>
<reference evidence="2 3" key="1">
    <citation type="submission" date="2019-10" db="EMBL/GenBank/DDBJ databases">
        <title>Alcanivorax sp.PA15-N-34 draft genome sequence.</title>
        <authorList>
            <person name="Liao X."/>
            <person name="Shao Z."/>
        </authorList>
    </citation>
    <scope>NUCLEOTIDE SEQUENCE [LARGE SCALE GENOMIC DNA]</scope>
    <source>
        <strain evidence="2 3">PA15-N-34</strain>
    </source>
</reference>
<proteinExistence type="predicted"/>
<comment type="caution">
    <text evidence="2">The sequence shown here is derived from an EMBL/GenBank/DDBJ whole genome shotgun (WGS) entry which is preliminary data.</text>
</comment>
<feature type="domain" description="DUF8198" evidence="1">
    <location>
        <begin position="17"/>
        <end position="228"/>
    </location>
</feature>